<evidence type="ECO:0000256" key="2">
    <source>
        <dbReference type="ARBA" id="ARBA00022475"/>
    </source>
</evidence>
<dbReference type="InterPro" id="IPR050297">
    <property type="entry name" value="LipidA_mod_glycosyltrf_83"/>
</dbReference>
<feature type="transmembrane region" description="Helical" evidence="8">
    <location>
        <begin position="370"/>
        <end position="390"/>
    </location>
</feature>
<evidence type="ECO:0000313" key="11">
    <source>
        <dbReference type="Proteomes" id="UP001236507"/>
    </source>
</evidence>
<comment type="subcellular location">
    <subcellularLocation>
        <location evidence="1">Cell membrane</location>
        <topology evidence="1">Multi-pass membrane protein</topology>
    </subcellularLocation>
</comment>
<evidence type="ECO:0000256" key="8">
    <source>
        <dbReference type="SAM" id="Phobius"/>
    </source>
</evidence>
<evidence type="ECO:0000256" key="7">
    <source>
        <dbReference type="ARBA" id="ARBA00023136"/>
    </source>
</evidence>
<evidence type="ECO:0000256" key="4">
    <source>
        <dbReference type="ARBA" id="ARBA00022679"/>
    </source>
</evidence>
<name>A0ABT6Y896_9BACT</name>
<dbReference type="RefSeq" id="WP_283344659.1">
    <property type="nucleotide sequence ID" value="NZ_JASHIF010000009.1"/>
</dbReference>
<keyword evidence="2" id="KW-1003">Cell membrane</keyword>
<protein>
    <submittedName>
        <fullName evidence="10">Glycosyltransferase family 39 protein</fullName>
        <ecNumber evidence="10">2.4.-.-</ecNumber>
    </submittedName>
</protein>
<organism evidence="10 11">
    <name type="scientific">Flectobacillus roseus</name>
    <dbReference type="NCBI Taxonomy" id="502259"/>
    <lineage>
        <taxon>Bacteria</taxon>
        <taxon>Pseudomonadati</taxon>
        <taxon>Bacteroidota</taxon>
        <taxon>Cytophagia</taxon>
        <taxon>Cytophagales</taxon>
        <taxon>Flectobacillaceae</taxon>
        <taxon>Flectobacillus</taxon>
    </lineage>
</organism>
<keyword evidence="11" id="KW-1185">Reference proteome</keyword>
<sequence>MSKNTANIAFLFIFVFATVLRFYHINNYGIFGDEKQGIMVAVGNVNIGGKKALMAPDKTFTPRDFWQPKTIAELLDANARGDTSGNATVHLITMNIFGHLFGHSDGALRSVSAIYNLLTIVFIFLIGRNIFKNAKIALIAAFLAATEPFYIIFSQQARFYTTCIFFGTMASYYFLQIMVNGKSSLKYYAAYTVSIILTIFSNYLTFTVFLVHGLYWLIADRTWSKLRSFMICYGIMAIPFGLWMTKGPGQYALLYIKDATNLYNSILKNPKLAASYQGFIDLASAKNLFIRGTSIVSDYFIFTNGWYEKFGNKIAFLLVIGFLLVVTFVVLQKAKKFEYQLFTFVVLIVFIPFVFSVVSAYKAGVMTGFYFRYTSFGLPFVSILMAWFLVKMFENHKILFTGFAVVLLIQFYSFAKIIKHFYADGQQKYTSSRNRGANPYIMVADKIKSMYMPGDTIVYPSVYANGFSKAIDRPKGEFDNHDAQLVNLYLPKDATYIQRIAFEETDRVLLRRNGQTIVLFNFEGMKYRY</sequence>
<gene>
    <name evidence="10" type="ORF">QM524_11245</name>
</gene>
<keyword evidence="6 8" id="KW-1133">Transmembrane helix</keyword>
<feature type="domain" description="Glycosyltransferase RgtA/B/C/D-like" evidence="9">
    <location>
        <begin position="93"/>
        <end position="237"/>
    </location>
</feature>
<reference evidence="10 11" key="1">
    <citation type="submission" date="2023-05" db="EMBL/GenBank/DDBJ databases">
        <title>Novel species of genus Flectobacillus isolated from stream in China.</title>
        <authorList>
            <person name="Lu H."/>
        </authorList>
    </citation>
    <scope>NUCLEOTIDE SEQUENCE [LARGE SCALE GENOMIC DNA]</scope>
    <source>
        <strain evidence="10 11">KCTC 42575</strain>
    </source>
</reference>
<dbReference type="EMBL" id="JASHIF010000009">
    <property type="protein sequence ID" value="MDI9859785.1"/>
    <property type="molecule type" value="Genomic_DNA"/>
</dbReference>
<accession>A0ABT6Y896</accession>
<dbReference type="Pfam" id="PF13231">
    <property type="entry name" value="PMT_2"/>
    <property type="match status" value="1"/>
</dbReference>
<dbReference type="PANTHER" id="PTHR33908:SF11">
    <property type="entry name" value="MEMBRANE PROTEIN"/>
    <property type="match status" value="1"/>
</dbReference>
<feature type="transmembrane region" description="Helical" evidence="8">
    <location>
        <begin position="314"/>
        <end position="331"/>
    </location>
</feature>
<feature type="transmembrane region" description="Helical" evidence="8">
    <location>
        <begin position="7"/>
        <end position="25"/>
    </location>
</feature>
<comment type="caution">
    <text evidence="10">The sequence shown here is derived from an EMBL/GenBank/DDBJ whole genome shotgun (WGS) entry which is preliminary data.</text>
</comment>
<feature type="transmembrane region" description="Helical" evidence="8">
    <location>
        <begin position="159"/>
        <end position="175"/>
    </location>
</feature>
<feature type="transmembrane region" description="Helical" evidence="8">
    <location>
        <begin position="107"/>
        <end position="127"/>
    </location>
</feature>
<proteinExistence type="predicted"/>
<keyword evidence="5 8" id="KW-0812">Transmembrane</keyword>
<feature type="transmembrane region" description="Helical" evidence="8">
    <location>
        <begin position="226"/>
        <end position="245"/>
    </location>
</feature>
<evidence type="ECO:0000256" key="1">
    <source>
        <dbReference type="ARBA" id="ARBA00004651"/>
    </source>
</evidence>
<feature type="transmembrane region" description="Helical" evidence="8">
    <location>
        <begin position="396"/>
        <end position="415"/>
    </location>
</feature>
<keyword evidence="3 10" id="KW-0328">Glycosyltransferase</keyword>
<dbReference type="PANTHER" id="PTHR33908">
    <property type="entry name" value="MANNOSYLTRANSFERASE YKCB-RELATED"/>
    <property type="match status" value="1"/>
</dbReference>
<dbReference type="InterPro" id="IPR038731">
    <property type="entry name" value="RgtA/B/C-like"/>
</dbReference>
<evidence type="ECO:0000256" key="3">
    <source>
        <dbReference type="ARBA" id="ARBA00022676"/>
    </source>
</evidence>
<evidence type="ECO:0000256" key="6">
    <source>
        <dbReference type="ARBA" id="ARBA00022989"/>
    </source>
</evidence>
<feature type="transmembrane region" description="Helical" evidence="8">
    <location>
        <begin position="187"/>
        <end position="214"/>
    </location>
</feature>
<keyword evidence="4 10" id="KW-0808">Transferase</keyword>
<evidence type="ECO:0000259" key="9">
    <source>
        <dbReference type="Pfam" id="PF13231"/>
    </source>
</evidence>
<feature type="transmembrane region" description="Helical" evidence="8">
    <location>
        <begin position="337"/>
        <end position="358"/>
    </location>
</feature>
<dbReference type="EC" id="2.4.-.-" evidence="10"/>
<dbReference type="GO" id="GO:0016757">
    <property type="term" value="F:glycosyltransferase activity"/>
    <property type="evidence" value="ECO:0007669"/>
    <property type="project" value="UniProtKB-KW"/>
</dbReference>
<keyword evidence="7 8" id="KW-0472">Membrane</keyword>
<evidence type="ECO:0000256" key="5">
    <source>
        <dbReference type="ARBA" id="ARBA00022692"/>
    </source>
</evidence>
<dbReference type="Proteomes" id="UP001236507">
    <property type="component" value="Unassembled WGS sequence"/>
</dbReference>
<evidence type="ECO:0000313" key="10">
    <source>
        <dbReference type="EMBL" id="MDI9859785.1"/>
    </source>
</evidence>